<evidence type="ECO:0000256" key="6">
    <source>
        <dbReference type="ARBA" id="ARBA00023136"/>
    </source>
</evidence>
<dbReference type="Pfam" id="PF00528">
    <property type="entry name" value="BPD_transp_1"/>
    <property type="match status" value="1"/>
</dbReference>
<evidence type="ECO:0000256" key="4">
    <source>
        <dbReference type="ARBA" id="ARBA00022692"/>
    </source>
</evidence>
<evidence type="ECO:0000256" key="1">
    <source>
        <dbReference type="ARBA" id="ARBA00004651"/>
    </source>
</evidence>
<gene>
    <name evidence="9" type="ORF">SAMN02745207_01192</name>
</gene>
<keyword evidence="2 7" id="KW-0813">Transport</keyword>
<dbReference type="PANTHER" id="PTHR30193:SF37">
    <property type="entry name" value="INNER MEMBRANE ABC TRANSPORTER PERMEASE PROTEIN YCJO"/>
    <property type="match status" value="1"/>
</dbReference>
<protein>
    <submittedName>
        <fullName evidence="9">Raffinose/stachyose/melibiose transport system permease protein</fullName>
    </submittedName>
</protein>
<dbReference type="EMBL" id="FQXM01000005">
    <property type="protein sequence ID" value="SHH45550.1"/>
    <property type="molecule type" value="Genomic_DNA"/>
</dbReference>
<accession>A0A1M5T4N4</accession>
<keyword evidence="3" id="KW-1003">Cell membrane</keyword>
<evidence type="ECO:0000256" key="3">
    <source>
        <dbReference type="ARBA" id="ARBA00022475"/>
    </source>
</evidence>
<dbReference type="GO" id="GO:0005886">
    <property type="term" value="C:plasma membrane"/>
    <property type="evidence" value="ECO:0007669"/>
    <property type="project" value="UniProtKB-SubCell"/>
</dbReference>
<dbReference type="PANTHER" id="PTHR30193">
    <property type="entry name" value="ABC TRANSPORTER PERMEASE PROTEIN"/>
    <property type="match status" value="1"/>
</dbReference>
<keyword evidence="4 7" id="KW-0812">Transmembrane</keyword>
<comment type="similarity">
    <text evidence="7">Belongs to the binding-protein-dependent transport system permease family.</text>
</comment>
<keyword evidence="10" id="KW-1185">Reference proteome</keyword>
<evidence type="ECO:0000313" key="9">
    <source>
        <dbReference type="EMBL" id="SHH45550.1"/>
    </source>
</evidence>
<feature type="transmembrane region" description="Helical" evidence="7">
    <location>
        <begin position="154"/>
        <end position="181"/>
    </location>
</feature>
<sequence>MKKYLNKMWKKYKDSLWKIGFLAPAFILFFYIVGEPFIRGFLYSFTDWNGASKEMNMVGFDNYMKFFKDPTVLLPIKNSLYYTAITVVVNNLIGLGLALLLNNSFKGTKVYRTIFFIPFVISFVLVGFLWSYMYSDVIGAIFNIPSFLGNPKTVIPAIAGMSLWRDAGYVMVIYLAALQSIPEEFYEAAKVDGATALSKFKFITLPMLTPAFTINIALFLGWGVKVFDYVMAATGGGPGKSSETLALYVYKYTFNYNKVGYGQTVAIYMMILVFVLAGSAAAFFRKREVEV</sequence>
<feature type="transmembrane region" description="Helical" evidence="7">
    <location>
        <begin position="113"/>
        <end position="134"/>
    </location>
</feature>
<organism evidence="9 10">
    <name type="scientific">Clostridium grantii DSM 8605</name>
    <dbReference type="NCBI Taxonomy" id="1121316"/>
    <lineage>
        <taxon>Bacteria</taxon>
        <taxon>Bacillati</taxon>
        <taxon>Bacillota</taxon>
        <taxon>Clostridia</taxon>
        <taxon>Eubacteriales</taxon>
        <taxon>Clostridiaceae</taxon>
        <taxon>Clostridium</taxon>
    </lineage>
</organism>
<proteinExistence type="inferred from homology"/>
<evidence type="ECO:0000256" key="7">
    <source>
        <dbReference type="RuleBase" id="RU363032"/>
    </source>
</evidence>
<dbReference type="InterPro" id="IPR035906">
    <property type="entry name" value="MetI-like_sf"/>
</dbReference>
<keyword evidence="6 7" id="KW-0472">Membrane</keyword>
<dbReference type="SUPFAM" id="SSF161098">
    <property type="entry name" value="MetI-like"/>
    <property type="match status" value="1"/>
</dbReference>
<evidence type="ECO:0000259" key="8">
    <source>
        <dbReference type="PROSITE" id="PS50928"/>
    </source>
</evidence>
<dbReference type="AlphaFoldDB" id="A0A1M5T4N4"/>
<dbReference type="RefSeq" id="WP_084133420.1">
    <property type="nucleotide sequence ID" value="NZ_FQXM01000005.1"/>
</dbReference>
<name>A0A1M5T4N4_9CLOT</name>
<dbReference type="Proteomes" id="UP000184447">
    <property type="component" value="Unassembled WGS sequence"/>
</dbReference>
<dbReference type="CDD" id="cd06261">
    <property type="entry name" value="TM_PBP2"/>
    <property type="match status" value="1"/>
</dbReference>
<feature type="transmembrane region" description="Helical" evidence="7">
    <location>
        <begin position="265"/>
        <end position="284"/>
    </location>
</feature>
<dbReference type="GO" id="GO:0055085">
    <property type="term" value="P:transmembrane transport"/>
    <property type="evidence" value="ECO:0007669"/>
    <property type="project" value="InterPro"/>
</dbReference>
<evidence type="ECO:0000313" key="10">
    <source>
        <dbReference type="Proteomes" id="UP000184447"/>
    </source>
</evidence>
<reference evidence="9 10" key="1">
    <citation type="submission" date="2016-11" db="EMBL/GenBank/DDBJ databases">
        <authorList>
            <person name="Jaros S."/>
            <person name="Januszkiewicz K."/>
            <person name="Wedrychowicz H."/>
        </authorList>
    </citation>
    <scope>NUCLEOTIDE SEQUENCE [LARGE SCALE GENOMIC DNA]</scope>
    <source>
        <strain evidence="9 10">DSM 8605</strain>
    </source>
</reference>
<feature type="domain" description="ABC transmembrane type-1" evidence="8">
    <location>
        <begin position="76"/>
        <end position="282"/>
    </location>
</feature>
<evidence type="ECO:0000256" key="2">
    <source>
        <dbReference type="ARBA" id="ARBA00022448"/>
    </source>
</evidence>
<keyword evidence="5 7" id="KW-1133">Transmembrane helix</keyword>
<dbReference type="Gene3D" id="1.10.3720.10">
    <property type="entry name" value="MetI-like"/>
    <property type="match status" value="1"/>
</dbReference>
<feature type="transmembrane region" description="Helical" evidence="7">
    <location>
        <begin position="80"/>
        <end position="101"/>
    </location>
</feature>
<dbReference type="STRING" id="1121316.SAMN02745207_01192"/>
<dbReference type="InterPro" id="IPR051393">
    <property type="entry name" value="ABC_transporter_permease"/>
</dbReference>
<dbReference type="PROSITE" id="PS50928">
    <property type="entry name" value="ABC_TM1"/>
    <property type="match status" value="1"/>
</dbReference>
<feature type="transmembrane region" description="Helical" evidence="7">
    <location>
        <begin position="202"/>
        <end position="222"/>
    </location>
</feature>
<comment type="subcellular location">
    <subcellularLocation>
        <location evidence="1 7">Cell membrane</location>
        <topology evidence="1 7">Multi-pass membrane protein</topology>
    </subcellularLocation>
</comment>
<dbReference type="OrthoDB" id="9787541at2"/>
<dbReference type="InterPro" id="IPR000515">
    <property type="entry name" value="MetI-like"/>
</dbReference>
<evidence type="ECO:0000256" key="5">
    <source>
        <dbReference type="ARBA" id="ARBA00022989"/>
    </source>
</evidence>